<evidence type="ECO:0000313" key="2">
    <source>
        <dbReference type="Proteomes" id="UP000019423"/>
    </source>
</evidence>
<organism evidence="1 2">
    <name type="scientific">Hymenobacter swuensis DY53</name>
    <dbReference type="NCBI Taxonomy" id="1227739"/>
    <lineage>
        <taxon>Bacteria</taxon>
        <taxon>Pseudomonadati</taxon>
        <taxon>Bacteroidota</taxon>
        <taxon>Cytophagia</taxon>
        <taxon>Cytophagales</taxon>
        <taxon>Hymenobacteraceae</taxon>
        <taxon>Hymenobacter</taxon>
    </lineage>
</organism>
<dbReference type="AlphaFoldDB" id="W8EYE3"/>
<accession>W8EYE3</accession>
<keyword evidence="2" id="KW-1185">Reference proteome</keyword>
<protein>
    <submittedName>
        <fullName evidence="1">Uncharacterized protein</fullName>
    </submittedName>
</protein>
<gene>
    <name evidence="1" type="ORF">Hsw_2529</name>
</gene>
<evidence type="ECO:0000313" key="1">
    <source>
        <dbReference type="EMBL" id="AHJ98124.1"/>
    </source>
</evidence>
<sequence length="44" mass="5041">MPTHKKKARRNIRRAFFLWVGIRLVPSENRVERGPAGTVSCTGF</sequence>
<dbReference type="HOGENOM" id="CLU_3217274_0_0_10"/>
<dbReference type="Proteomes" id="UP000019423">
    <property type="component" value="Chromosome"/>
</dbReference>
<reference evidence="1 2" key="1">
    <citation type="submission" date="2014-01" db="EMBL/GenBank/DDBJ databases">
        <title>Complete genome sequence of ionizing-radiation resistance bacterium Hymenobacter swuensis DY53.</title>
        <authorList>
            <person name="Jung J.-H."/>
            <person name="Jeong S.-W."/>
            <person name="Joe M.-H."/>
            <person name="Cho y.-j."/>
            <person name="Kim M.-K."/>
            <person name="Lim S.-Y."/>
        </authorList>
    </citation>
    <scope>NUCLEOTIDE SEQUENCE [LARGE SCALE GENOMIC DNA]</scope>
    <source>
        <strain evidence="1 2">DY53</strain>
    </source>
</reference>
<name>W8EYE3_9BACT</name>
<dbReference type="KEGG" id="hsw:Hsw_2529"/>
<proteinExistence type="predicted"/>
<dbReference type="EMBL" id="CP007145">
    <property type="protein sequence ID" value="AHJ98124.1"/>
    <property type="molecule type" value="Genomic_DNA"/>
</dbReference>